<accession>A0A9D9GRI4</accession>
<dbReference type="AlphaFoldDB" id="A0A9D9GRI4"/>
<dbReference type="InterPro" id="IPR054790">
    <property type="entry name" value="MurU"/>
</dbReference>
<proteinExistence type="predicted"/>
<reference evidence="4" key="2">
    <citation type="journal article" date="2021" name="PeerJ">
        <title>Extensive microbial diversity within the chicken gut microbiome revealed by metagenomics and culture.</title>
        <authorList>
            <person name="Gilroy R."/>
            <person name="Ravi A."/>
            <person name="Getino M."/>
            <person name="Pursley I."/>
            <person name="Horton D.L."/>
            <person name="Alikhan N.F."/>
            <person name="Baker D."/>
            <person name="Gharbi K."/>
            <person name="Hall N."/>
            <person name="Watson M."/>
            <person name="Adriaenssens E.M."/>
            <person name="Foster-Nyarko E."/>
            <person name="Jarju S."/>
            <person name="Secka A."/>
            <person name="Antonio M."/>
            <person name="Oren A."/>
            <person name="Chaudhuri R.R."/>
            <person name="La Ragione R."/>
            <person name="Hildebrand F."/>
            <person name="Pallen M.J."/>
        </authorList>
    </citation>
    <scope>NUCLEOTIDE SEQUENCE</scope>
    <source>
        <strain evidence="4">17213</strain>
    </source>
</reference>
<dbReference type="PANTHER" id="PTHR43584">
    <property type="entry name" value="NUCLEOTIDYL TRANSFERASE"/>
    <property type="match status" value="1"/>
</dbReference>
<dbReference type="Proteomes" id="UP000823631">
    <property type="component" value="Unassembled WGS sequence"/>
</dbReference>
<sequence length="228" mass="24620">MRAMILAAGRGERLRPLTDTCPKPLIEAAGKPLILWHIEKLKAAGFTELVVNSAWLSEKIVSFLGDGARFGVHITHSVEGPGGLETAGGIIKALPFLGSGDDVFLVVNGDTFIDGDYSQFAKTPLPPDQKALLFLTSNPPHHPQGDFAISSSGSAMIRGAEYTFSGAALYRVSAFAGLPVQRLPLRPLFDAWIDEGSVSARLLAGQWFDVGTIERLHQTEDYIKALRH</sequence>
<dbReference type="SUPFAM" id="SSF53448">
    <property type="entry name" value="Nucleotide-diphospho-sugar transferases"/>
    <property type="match status" value="1"/>
</dbReference>
<dbReference type="PANTHER" id="PTHR43584:SF8">
    <property type="entry name" value="N-ACETYLMURAMATE ALPHA-1-PHOSPHATE URIDYLYLTRANSFERASE"/>
    <property type="match status" value="1"/>
</dbReference>
<reference evidence="4" key="1">
    <citation type="submission" date="2020-10" db="EMBL/GenBank/DDBJ databases">
        <authorList>
            <person name="Gilroy R."/>
        </authorList>
    </citation>
    <scope>NUCLEOTIDE SEQUENCE</scope>
    <source>
        <strain evidence="4">17213</strain>
    </source>
</reference>
<gene>
    <name evidence="4" type="ORF">IAB19_10035</name>
</gene>
<evidence type="ECO:0000259" key="3">
    <source>
        <dbReference type="Pfam" id="PF00483"/>
    </source>
</evidence>
<evidence type="ECO:0000256" key="1">
    <source>
        <dbReference type="ARBA" id="ARBA00022679"/>
    </source>
</evidence>
<keyword evidence="2" id="KW-0548">Nucleotidyltransferase</keyword>
<feature type="domain" description="Nucleotidyl transferase" evidence="3">
    <location>
        <begin position="3"/>
        <end position="129"/>
    </location>
</feature>
<dbReference type="InterPro" id="IPR029044">
    <property type="entry name" value="Nucleotide-diphossugar_trans"/>
</dbReference>
<organism evidence="4 5">
    <name type="scientific">Candidatus Avisuccinivibrio stercorigallinarum</name>
    <dbReference type="NCBI Taxonomy" id="2840704"/>
    <lineage>
        <taxon>Bacteria</taxon>
        <taxon>Pseudomonadati</taxon>
        <taxon>Pseudomonadota</taxon>
        <taxon>Gammaproteobacteria</taxon>
        <taxon>Aeromonadales</taxon>
        <taxon>Succinivibrionaceae</taxon>
        <taxon>Succinivibrionaceae incertae sedis</taxon>
        <taxon>Candidatus Avisuccinivibrio</taxon>
    </lineage>
</organism>
<evidence type="ECO:0000256" key="2">
    <source>
        <dbReference type="ARBA" id="ARBA00022695"/>
    </source>
</evidence>
<protein>
    <submittedName>
        <fullName evidence="4">Nucleotidyltransferase family protein</fullName>
    </submittedName>
</protein>
<evidence type="ECO:0000313" key="5">
    <source>
        <dbReference type="Proteomes" id="UP000823631"/>
    </source>
</evidence>
<comment type="caution">
    <text evidence="4">The sequence shown here is derived from an EMBL/GenBank/DDBJ whole genome shotgun (WGS) entry which is preliminary data.</text>
</comment>
<dbReference type="InterPro" id="IPR005835">
    <property type="entry name" value="NTP_transferase_dom"/>
</dbReference>
<dbReference type="Pfam" id="PF00483">
    <property type="entry name" value="NTP_transferase"/>
    <property type="match status" value="1"/>
</dbReference>
<keyword evidence="1" id="KW-0808">Transferase</keyword>
<evidence type="ECO:0000313" key="4">
    <source>
        <dbReference type="EMBL" id="MBO8416707.1"/>
    </source>
</evidence>
<dbReference type="Gene3D" id="3.90.550.10">
    <property type="entry name" value="Spore Coat Polysaccharide Biosynthesis Protein SpsA, Chain A"/>
    <property type="match status" value="1"/>
</dbReference>
<dbReference type="CDD" id="cd06422">
    <property type="entry name" value="NTP_transferase_like_1"/>
    <property type="match status" value="1"/>
</dbReference>
<dbReference type="InterPro" id="IPR050065">
    <property type="entry name" value="GlmU-like"/>
</dbReference>
<dbReference type="GO" id="GO:0016779">
    <property type="term" value="F:nucleotidyltransferase activity"/>
    <property type="evidence" value="ECO:0007669"/>
    <property type="project" value="UniProtKB-KW"/>
</dbReference>
<name>A0A9D9GRI4_9GAMM</name>
<dbReference type="EMBL" id="JADINH010000197">
    <property type="protein sequence ID" value="MBO8416707.1"/>
    <property type="molecule type" value="Genomic_DNA"/>
</dbReference>
<dbReference type="NCBIfam" id="NF045761">
    <property type="entry name" value="NAMPUrTaseMurU"/>
    <property type="match status" value="1"/>
</dbReference>